<dbReference type="Proteomes" id="UP000625316">
    <property type="component" value="Unassembled WGS sequence"/>
</dbReference>
<keyword evidence="2" id="KW-1185">Reference proteome</keyword>
<dbReference type="AlphaFoldDB" id="A0A928Z3P5"/>
<gene>
    <name evidence="1" type="ORF">IQ266_18495</name>
</gene>
<sequence>MLLPADAARFVQPVDVPEAVLLAARSITPIVNSKTLPLSPSALSASPFLIADGNPAEAAKLNLWTSARPDGHAPIGVMGDHTHKKGEWMFSYRYMFMEMDGNRDGTNSLSTADVLQQFPVSPLRMTMHMHMLGAMYAPSDNVTLMGMLPFVIKEMDHVTRRGTQFTTKSSGIGDIKLGGLIKIYDQNRQRIHLNAGFTVPTGSINERATTPAGPNSVLPYPMQIGSGTFDLTPGITYLGEADSFSWGAQAMGVLRLGRNSNSYRLGNQFELTGWGAYKWSDVVSTSLRLKGKTWGDIDGADPRLNPNLIPTANPELRSGTTIDLGLGLNLYAPNGPLQGSRIGIEFALPLLRDLDGPQLETDWTLTLGVQTSF</sequence>
<reference evidence="1" key="1">
    <citation type="submission" date="2020-10" db="EMBL/GenBank/DDBJ databases">
        <authorList>
            <person name="Castelo-Branco R."/>
            <person name="Eusebio N."/>
            <person name="Adriana R."/>
            <person name="Vieira A."/>
            <person name="Brugerolle De Fraissinette N."/>
            <person name="Rezende De Castro R."/>
            <person name="Schneider M.P."/>
            <person name="Vasconcelos V."/>
            <person name="Leao P.N."/>
        </authorList>
    </citation>
    <scope>NUCLEOTIDE SEQUENCE</scope>
    <source>
        <strain evidence="1">LEGE 11480</strain>
    </source>
</reference>
<comment type="caution">
    <text evidence="1">The sequence shown here is derived from an EMBL/GenBank/DDBJ whole genome shotgun (WGS) entry which is preliminary data.</text>
</comment>
<name>A0A928Z3P5_9CYAN</name>
<protein>
    <submittedName>
        <fullName evidence="1">Transporter</fullName>
    </submittedName>
</protein>
<evidence type="ECO:0000313" key="1">
    <source>
        <dbReference type="EMBL" id="MBE9031726.1"/>
    </source>
</evidence>
<proteinExistence type="predicted"/>
<evidence type="ECO:0000313" key="2">
    <source>
        <dbReference type="Proteomes" id="UP000625316"/>
    </source>
</evidence>
<accession>A0A928Z3P5</accession>
<dbReference type="InterPro" id="IPR025737">
    <property type="entry name" value="FApF"/>
</dbReference>
<dbReference type="Pfam" id="PF13557">
    <property type="entry name" value="Phenol_MetA_deg"/>
    <property type="match status" value="1"/>
</dbReference>
<dbReference type="EMBL" id="JADEXQ010000073">
    <property type="protein sequence ID" value="MBE9031726.1"/>
    <property type="molecule type" value="Genomic_DNA"/>
</dbReference>
<organism evidence="1 2">
    <name type="scientific">Romeriopsis navalis LEGE 11480</name>
    <dbReference type="NCBI Taxonomy" id="2777977"/>
    <lineage>
        <taxon>Bacteria</taxon>
        <taxon>Bacillati</taxon>
        <taxon>Cyanobacteriota</taxon>
        <taxon>Cyanophyceae</taxon>
        <taxon>Leptolyngbyales</taxon>
        <taxon>Leptolyngbyaceae</taxon>
        <taxon>Romeriopsis</taxon>
        <taxon>Romeriopsis navalis</taxon>
    </lineage>
</organism>